<protein>
    <submittedName>
        <fullName evidence="1">Uncharacterized protein</fullName>
    </submittedName>
</protein>
<dbReference type="AlphaFoldDB" id="A0A915Z2W4"/>
<name>A0A915Z2W4_9GLOM</name>
<comment type="caution">
    <text evidence="1">The sequence shown here is derived from an EMBL/GenBank/DDBJ whole genome shotgun (WGS) entry which is preliminary data.</text>
</comment>
<organism evidence="1 2">
    <name type="scientific">Rhizophagus irregularis</name>
    <dbReference type="NCBI Taxonomy" id="588596"/>
    <lineage>
        <taxon>Eukaryota</taxon>
        <taxon>Fungi</taxon>
        <taxon>Fungi incertae sedis</taxon>
        <taxon>Mucoromycota</taxon>
        <taxon>Glomeromycotina</taxon>
        <taxon>Glomeromycetes</taxon>
        <taxon>Glomerales</taxon>
        <taxon>Glomeraceae</taxon>
        <taxon>Rhizophagus</taxon>
    </lineage>
</organism>
<dbReference type="Proteomes" id="UP000684084">
    <property type="component" value="Unassembled WGS sequence"/>
</dbReference>
<proteinExistence type="predicted"/>
<dbReference type="EMBL" id="CAGKOT010000015">
    <property type="protein sequence ID" value="CAB5360426.1"/>
    <property type="molecule type" value="Genomic_DNA"/>
</dbReference>
<accession>A0A915Z2W4</accession>
<sequence>MMEGVEDYDETEKIIIDDDAYLLEFWNKMVDDKNIISIEELIVSSSSEVGEKDRKSDEELLKLIFERRLSASDNDILNPVRLHLCWWENSSSILAELTLAQISPHVIKQFDTETDENKLLETEFEKHLVEQVIRDLLNRIIYLKEEEKKRYGDR</sequence>
<reference evidence="1" key="1">
    <citation type="submission" date="2020-05" db="EMBL/GenBank/DDBJ databases">
        <authorList>
            <person name="Rincon C."/>
            <person name="Sanders R I."/>
            <person name="Robbins C."/>
            <person name="Chaturvedi A."/>
        </authorList>
    </citation>
    <scope>NUCLEOTIDE SEQUENCE</scope>
    <source>
        <strain evidence="1">CHB12</strain>
    </source>
</reference>
<evidence type="ECO:0000313" key="2">
    <source>
        <dbReference type="Proteomes" id="UP000684084"/>
    </source>
</evidence>
<gene>
    <name evidence="1" type="ORF">CHRIB12_LOCUS8182</name>
</gene>
<evidence type="ECO:0000313" key="1">
    <source>
        <dbReference type="EMBL" id="CAB5360426.1"/>
    </source>
</evidence>